<comment type="caution">
    <text evidence="4">The sequence shown here is derived from an EMBL/GenBank/DDBJ whole genome shotgun (WGS) entry which is preliminary data.</text>
</comment>
<sequence length="1004" mass="104186">MLRNVLSVAFGFALATFAVACGASPPPQLEQSAVAKPTRSLPLTFLENRGQTDPRVRFHVQGSSHAFFLTPDEIALTLRKQSGAGVNLALRFVGANPNPALTGDERVKAAANFIRGGRQQHVPGYQQVVYRDLWPGIDMALRGSDGELKYEFRVHPGADPRAIRLAYRGASGLTQTTDGALRIDTPLGALTDSPPVAYQDSGRVDSRYALTGRDGYGFAIGSYDSTRELIIDPNLAYSTFLGGASDDTPLGITTDAAGNAYVTGFTQSPDFPTTAGAFDRTGSASNNLDVFVTKLNPAGTAAVYSTFIGGGNFDWGRAITVDSSGNAYVTGQTKGSNFPTTGGAFDRTFNVDTCPRCGIDQYDAFLLKLNPTGSGLVYSTFLGGTQLDDALGIAIDGARNAYVAGQTVSSNFPTTAGAFDRTPAGGYDAFVTKLNATGSALVYSTLLGGEDNELPAGIKVDSGGNAIVGGGTRSTGFPTTPGVFDTTQNGGAFDERFDGFVTKLNAAGNGLVYSTFVGGSKSDFTSDFSVDAAGNTYVAGSTLSPDFPVTPGAFDSTFNGSESFALKLDPAGSRLVYSTFVPTAAAVAPDANGNAWLAGGQGPGALITPDAFAPFFKGGGSDAYVARLNATGSAIDFASFLGGSNNEGAIDLALDPAGDIYLAGHTFSSDFPTTTGAFDRTFAGNLDIFWGEGFVAKVDVDATAPPVTPPAPAPAAPALATPADAATTANPVTFDWGEVSGAASYTIQVDEISAFGNPLVASASVTASQWTTGALPEGTWFWRVRAVNSEGTPGAWSETRRITIQNAPPPPPPPVPGAPSLTSPAGGASVTQPFTFDWSDVANAAWYTIEVDDSASFSQPLVWAATTTPSQLATNSLPNGTLFWRVRAFNSDGIGGDYSAVRTVVVGPAPPGPLAAPSLLSPAADARFSPGSSITFDWSDVSGANGYTIQIDDSDSFSAPLTLQQIVSTSQFATSSLPTRRLWWRVRANDGGAWSAVRRFELKN</sequence>
<feature type="region of interest" description="Disordered" evidence="1">
    <location>
        <begin position="803"/>
        <end position="827"/>
    </location>
</feature>
<name>A0A9X3MZ56_9ACTN</name>
<dbReference type="Gene3D" id="2.60.40.10">
    <property type="entry name" value="Immunoglobulins"/>
    <property type="match status" value="3"/>
</dbReference>
<dbReference type="EMBL" id="JAPDOD010000043">
    <property type="protein sequence ID" value="MDA0165207.1"/>
    <property type="molecule type" value="Genomic_DNA"/>
</dbReference>
<dbReference type="InterPro" id="IPR052918">
    <property type="entry name" value="Motility_Chemotaxis_Reg"/>
</dbReference>
<feature type="domain" description="DUF7948" evidence="3">
    <location>
        <begin position="45"/>
        <end position="233"/>
    </location>
</feature>
<gene>
    <name evidence="4" type="ORF">OM076_33375</name>
</gene>
<dbReference type="InterPro" id="IPR010620">
    <property type="entry name" value="SBBP_repeat"/>
</dbReference>
<dbReference type="RefSeq" id="WP_270044464.1">
    <property type="nucleotide sequence ID" value="NZ_JAPDOD010000043.1"/>
</dbReference>
<dbReference type="SUPFAM" id="SSF49265">
    <property type="entry name" value="Fibronectin type III"/>
    <property type="match status" value="1"/>
</dbReference>
<dbReference type="Proteomes" id="UP001149140">
    <property type="component" value="Unassembled WGS sequence"/>
</dbReference>
<evidence type="ECO:0000313" key="5">
    <source>
        <dbReference type="Proteomes" id="UP001149140"/>
    </source>
</evidence>
<dbReference type="PANTHER" id="PTHR35580">
    <property type="entry name" value="CELL SURFACE GLYCOPROTEIN (S-LAYER PROTEIN)-LIKE PROTEIN"/>
    <property type="match status" value="1"/>
</dbReference>
<evidence type="ECO:0000259" key="3">
    <source>
        <dbReference type="Pfam" id="PF25778"/>
    </source>
</evidence>
<evidence type="ECO:0000256" key="2">
    <source>
        <dbReference type="SAM" id="SignalP"/>
    </source>
</evidence>
<accession>A0A9X3MZ56</accession>
<dbReference type="AlphaFoldDB" id="A0A9X3MZ56"/>
<dbReference type="PANTHER" id="PTHR35580:SF1">
    <property type="entry name" value="PHYTASE-LIKE DOMAIN-CONTAINING PROTEIN"/>
    <property type="match status" value="1"/>
</dbReference>
<proteinExistence type="predicted"/>
<feature type="chain" id="PRO_5040829758" evidence="2">
    <location>
        <begin position="21"/>
        <end position="1004"/>
    </location>
</feature>
<protein>
    <submittedName>
        <fullName evidence="4">SBBP repeat-containing protein</fullName>
    </submittedName>
</protein>
<feature type="signal peptide" evidence="2">
    <location>
        <begin position="1"/>
        <end position="20"/>
    </location>
</feature>
<reference evidence="4" key="1">
    <citation type="submission" date="2022-10" db="EMBL/GenBank/DDBJ databases">
        <title>The WGS of Solirubrobacter ginsenosidimutans DSM 21036.</title>
        <authorList>
            <person name="Jiang Z."/>
        </authorList>
    </citation>
    <scope>NUCLEOTIDE SEQUENCE</scope>
    <source>
        <strain evidence="4">DSM 21036</strain>
    </source>
</reference>
<dbReference type="Pfam" id="PF06739">
    <property type="entry name" value="SBBP"/>
    <property type="match status" value="2"/>
</dbReference>
<feature type="compositionally biased region" description="Pro residues" evidence="1">
    <location>
        <begin position="807"/>
        <end position="817"/>
    </location>
</feature>
<organism evidence="4 5">
    <name type="scientific">Solirubrobacter ginsenosidimutans</name>
    <dbReference type="NCBI Taxonomy" id="490573"/>
    <lineage>
        <taxon>Bacteria</taxon>
        <taxon>Bacillati</taxon>
        <taxon>Actinomycetota</taxon>
        <taxon>Thermoleophilia</taxon>
        <taxon>Solirubrobacterales</taxon>
        <taxon>Solirubrobacteraceae</taxon>
        <taxon>Solirubrobacter</taxon>
    </lineage>
</organism>
<keyword evidence="2" id="KW-0732">Signal</keyword>
<dbReference type="Pfam" id="PF25778">
    <property type="entry name" value="DUF7948"/>
    <property type="match status" value="1"/>
</dbReference>
<dbReference type="GO" id="GO:0005975">
    <property type="term" value="P:carbohydrate metabolic process"/>
    <property type="evidence" value="ECO:0007669"/>
    <property type="project" value="UniProtKB-ARBA"/>
</dbReference>
<dbReference type="InterPro" id="IPR036116">
    <property type="entry name" value="FN3_sf"/>
</dbReference>
<dbReference type="InterPro" id="IPR057708">
    <property type="entry name" value="DUF7948"/>
</dbReference>
<dbReference type="InterPro" id="IPR013783">
    <property type="entry name" value="Ig-like_fold"/>
</dbReference>
<evidence type="ECO:0000256" key="1">
    <source>
        <dbReference type="SAM" id="MobiDB-lite"/>
    </source>
</evidence>
<dbReference type="PROSITE" id="PS51257">
    <property type="entry name" value="PROKAR_LIPOPROTEIN"/>
    <property type="match status" value="1"/>
</dbReference>
<evidence type="ECO:0000313" key="4">
    <source>
        <dbReference type="EMBL" id="MDA0165207.1"/>
    </source>
</evidence>
<keyword evidence="5" id="KW-1185">Reference proteome</keyword>